<dbReference type="PROSITE" id="PS51257">
    <property type="entry name" value="PROKAR_LIPOPROTEIN"/>
    <property type="match status" value="1"/>
</dbReference>
<dbReference type="RefSeq" id="WP_229341519.1">
    <property type="nucleotide sequence ID" value="NZ_JAJBZG010000005.1"/>
</dbReference>
<organism evidence="12 13">
    <name type="scientific">Christiangramia sediminis</name>
    <dbReference type="NCBI Taxonomy" id="2881336"/>
    <lineage>
        <taxon>Bacteria</taxon>
        <taxon>Pseudomonadati</taxon>
        <taxon>Bacteroidota</taxon>
        <taxon>Flavobacteriia</taxon>
        <taxon>Flavobacteriales</taxon>
        <taxon>Flavobacteriaceae</taxon>
        <taxon>Christiangramia</taxon>
    </lineage>
</organism>
<feature type="active site" description="Proton donor" evidence="9">
    <location>
        <position position="220"/>
    </location>
</feature>
<feature type="active site" description="Proton acceptor" evidence="9">
    <location>
        <position position="358"/>
    </location>
</feature>
<dbReference type="InterPro" id="IPR008183">
    <property type="entry name" value="Aldose_1/G6P_1-epimerase"/>
</dbReference>
<evidence type="ECO:0000256" key="7">
    <source>
        <dbReference type="ARBA" id="ARBA00023277"/>
    </source>
</evidence>
<protein>
    <recommendedName>
        <fullName evidence="8">Aldose 1-epimerase</fullName>
        <ecNumber evidence="8">5.1.3.3</ecNumber>
    </recommendedName>
</protein>
<evidence type="ECO:0000256" key="8">
    <source>
        <dbReference type="PIRNR" id="PIRNR005096"/>
    </source>
</evidence>
<gene>
    <name evidence="12" type="ORF">LGQ90_12540</name>
</gene>
<comment type="cofactor">
    <cofactor evidence="1">
        <name>Ca(2+)</name>
        <dbReference type="ChEBI" id="CHEBI:29108"/>
    </cofactor>
</comment>
<comment type="pathway">
    <text evidence="2 8">Carbohydrate metabolism; hexose metabolism.</text>
</comment>
<comment type="similarity">
    <text evidence="3 8">Belongs to the aldose epimerase family.</text>
</comment>
<dbReference type="CDD" id="cd09019">
    <property type="entry name" value="galactose_mutarotase_like"/>
    <property type="match status" value="1"/>
</dbReference>
<proteinExistence type="inferred from homology"/>
<keyword evidence="7 8" id="KW-0119">Carbohydrate metabolism</keyword>
<dbReference type="SUPFAM" id="SSF74650">
    <property type="entry name" value="Galactose mutarotase-like"/>
    <property type="match status" value="1"/>
</dbReference>
<keyword evidence="6 8" id="KW-0413">Isomerase</keyword>
<comment type="subunit">
    <text evidence="4">Monomer.</text>
</comment>
<feature type="binding site" evidence="10">
    <location>
        <position position="292"/>
    </location>
    <ligand>
        <name>beta-D-galactose</name>
        <dbReference type="ChEBI" id="CHEBI:27667"/>
    </ligand>
</feature>
<dbReference type="GO" id="GO:0006006">
    <property type="term" value="P:glucose metabolic process"/>
    <property type="evidence" value="ECO:0007669"/>
    <property type="project" value="TreeGrafter"/>
</dbReference>
<evidence type="ECO:0000256" key="5">
    <source>
        <dbReference type="ARBA" id="ARBA00022837"/>
    </source>
</evidence>
<dbReference type="EMBL" id="JAJBZG010000005">
    <property type="protein sequence ID" value="MCB7482091.1"/>
    <property type="molecule type" value="Genomic_DNA"/>
</dbReference>
<dbReference type="InterPro" id="IPR015443">
    <property type="entry name" value="Aldose_1-epimerase"/>
</dbReference>
<evidence type="ECO:0000256" key="11">
    <source>
        <dbReference type="PIRSR" id="PIRSR005096-3"/>
    </source>
</evidence>
<evidence type="ECO:0000256" key="3">
    <source>
        <dbReference type="ARBA" id="ARBA00006206"/>
    </source>
</evidence>
<sequence>MKKSNFSFLIVFGFVVIFASCKNESNENKDEDTSKDKITFEKDSVLKKQDFDTIIDNKEVSLYWIESDSIKVAFTNYGGRIAGLWVPDRNGEMTDVVVGMSSIEGFINSTEPYFGATIGRVGNRIAKGKFSIDGTNYSVPLNNGENSLHGGKKGFQYVVWDAEQPDEKTLVLKYLSEDMEEGFPGNLEVTVTYSVDKDQNLKMEYRATTDKKTPVNLTNHAFFNLNGEGSGTILNHEVKLFAKKFTPVDKGLIPTGELRNVQETPFDFTEFHKIGERINTENTQLEYGKGYDHNFVLDENTTNGLMHAAVVIGDESGIKMDVFTEEPGIQFYSGNFMQGKNEFKSGATDKFRTAFAIETQHFPDAPNQENFPSIMLEPGDEYNTVSEYRFSIAEQEN</sequence>
<dbReference type="PIRSF" id="PIRSF005096">
    <property type="entry name" value="GALM"/>
    <property type="match status" value="1"/>
</dbReference>
<dbReference type="PANTHER" id="PTHR10091">
    <property type="entry name" value="ALDOSE-1-EPIMERASE"/>
    <property type="match status" value="1"/>
</dbReference>
<dbReference type="InterPro" id="IPR011013">
    <property type="entry name" value="Gal_mutarotase_sf_dom"/>
</dbReference>
<keyword evidence="5" id="KW-0106">Calcium</keyword>
<dbReference type="Gene3D" id="2.70.98.10">
    <property type="match status" value="1"/>
</dbReference>
<evidence type="ECO:0000256" key="10">
    <source>
        <dbReference type="PIRSR" id="PIRSR005096-2"/>
    </source>
</evidence>
<dbReference type="GO" id="GO:0005737">
    <property type="term" value="C:cytoplasm"/>
    <property type="evidence" value="ECO:0007669"/>
    <property type="project" value="TreeGrafter"/>
</dbReference>
<dbReference type="AlphaFoldDB" id="A0A9X1RY66"/>
<evidence type="ECO:0000313" key="13">
    <source>
        <dbReference type="Proteomes" id="UP001139414"/>
    </source>
</evidence>
<dbReference type="InterPro" id="IPR047215">
    <property type="entry name" value="Galactose_mutarotase-like"/>
</dbReference>
<dbReference type="Proteomes" id="UP001139414">
    <property type="component" value="Unassembled WGS sequence"/>
</dbReference>
<dbReference type="NCBIfam" id="NF008277">
    <property type="entry name" value="PRK11055.1"/>
    <property type="match status" value="1"/>
</dbReference>
<evidence type="ECO:0000313" key="12">
    <source>
        <dbReference type="EMBL" id="MCB7482091.1"/>
    </source>
</evidence>
<dbReference type="PANTHER" id="PTHR10091:SF0">
    <property type="entry name" value="GALACTOSE MUTAROTASE"/>
    <property type="match status" value="1"/>
</dbReference>
<dbReference type="InterPro" id="IPR014718">
    <property type="entry name" value="GH-type_carb-bd"/>
</dbReference>
<evidence type="ECO:0000256" key="6">
    <source>
        <dbReference type="ARBA" id="ARBA00023235"/>
    </source>
</evidence>
<name>A0A9X1RY66_9FLAO</name>
<dbReference type="EC" id="5.1.3.3" evidence="8"/>
<dbReference type="Pfam" id="PF01263">
    <property type="entry name" value="Aldose_epim"/>
    <property type="match status" value="1"/>
</dbReference>
<reference evidence="12" key="1">
    <citation type="submission" date="2021-10" db="EMBL/GenBank/DDBJ databases">
        <title>Gramella sp. ASW11-100T, isolated from marine sediment.</title>
        <authorList>
            <person name="Xia C."/>
        </authorList>
    </citation>
    <scope>NUCLEOTIDE SEQUENCE</scope>
    <source>
        <strain evidence="12">ASW11-100</strain>
    </source>
</reference>
<keyword evidence="13" id="KW-1185">Reference proteome</keyword>
<evidence type="ECO:0000256" key="4">
    <source>
        <dbReference type="ARBA" id="ARBA00011245"/>
    </source>
</evidence>
<evidence type="ECO:0000256" key="9">
    <source>
        <dbReference type="PIRSR" id="PIRSR005096-1"/>
    </source>
</evidence>
<dbReference type="GO" id="GO:0030246">
    <property type="term" value="F:carbohydrate binding"/>
    <property type="evidence" value="ECO:0007669"/>
    <property type="project" value="InterPro"/>
</dbReference>
<comment type="caution">
    <text evidence="12">The sequence shown here is derived from an EMBL/GenBank/DDBJ whole genome shotgun (WGS) entry which is preliminary data.</text>
</comment>
<evidence type="ECO:0000256" key="1">
    <source>
        <dbReference type="ARBA" id="ARBA00001913"/>
    </source>
</evidence>
<accession>A0A9X1RY66</accession>
<evidence type="ECO:0000256" key="2">
    <source>
        <dbReference type="ARBA" id="ARBA00005028"/>
    </source>
</evidence>
<comment type="catalytic activity">
    <reaction evidence="8">
        <text>alpha-D-glucose = beta-D-glucose</text>
        <dbReference type="Rhea" id="RHEA:10264"/>
        <dbReference type="ChEBI" id="CHEBI:15903"/>
        <dbReference type="ChEBI" id="CHEBI:17925"/>
        <dbReference type="EC" id="5.1.3.3"/>
    </reaction>
</comment>
<dbReference type="GO" id="GO:0004034">
    <property type="term" value="F:aldose 1-epimerase activity"/>
    <property type="evidence" value="ECO:0007669"/>
    <property type="project" value="UniProtKB-EC"/>
</dbReference>
<feature type="binding site" evidence="11">
    <location>
        <begin position="123"/>
        <end position="124"/>
    </location>
    <ligand>
        <name>beta-D-galactose</name>
        <dbReference type="ChEBI" id="CHEBI:27667"/>
    </ligand>
</feature>
<dbReference type="GO" id="GO:0033499">
    <property type="term" value="P:galactose catabolic process via UDP-galactose, Leloir pathway"/>
    <property type="evidence" value="ECO:0007669"/>
    <property type="project" value="TreeGrafter"/>
</dbReference>